<feature type="region of interest" description="Disordered" evidence="1">
    <location>
        <begin position="308"/>
        <end position="378"/>
    </location>
</feature>
<dbReference type="SMART" id="SM01100">
    <property type="entry name" value="CRAL_TRIO_N"/>
    <property type="match status" value="1"/>
</dbReference>
<feature type="domain" description="CRAL-TRIO" evidence="2">
    <location>
        <begin position="86"/>
        <end position="259"/>
    </location>
</feature>
<dbReference type="InterPro" id="IPR036865">
    <property type="entry name" value="CRAL-TRIO_dom_sf"/>
</dbReference>
<dbReference type="PANTHER" id="PTHR45657:SF1">
    <property type="entry name" value="CRAL-TRIO DOMAIN-CONTAINING PROTEIN YKL091C-RELATED"/>
    <property type="match status" value="1"/>
</dbReference>
<sequence length="399" mass="44516">MPGMVPKDKQAILDEFRQGLLNEGLIHDGDTIGTDDETLLRFLRARNFNLKQSTLMWKNCQHWRSTVEGVGIDELYRQIDPFDYPERELVFDCWPLYFHKTDKEGHPLNFHHFGGINLDKLQKQMSLKRFWQTVIVNCEALPREVLPAASEAAGKPINGTFVVVDLSGFGISQFWQVKDFSRSSFQVSQDYFPETVARLAIVNAPRGFSTIWNVMKPWIAKETASKVTIHGSDYKSKLLELIDEEALPEKLGGKCTCTEHGGCMKSNAGPWMHNREQRREAWLNGERPTIAILPGELSSDVLLHAPAEKSSGAEVEPEQQKCEAESSASTDPASTSVSASTSETSSEEDEPIATPPVSEGDLAGQRSISNEALEKSLGRINVQDVREEAQTRQVEIAAV</sequence>
<dbReference type="Proteomes" id="UP000256964">
    <property type="component" value="Unassembled WGS sequence"/>
</dbReference>
<evidence type="ECO:0000259" key="2">
    <source>
        <dbReference type="PROSITE" id="PS50191"/>
    </source>
</evidence>
<dbReference type="SUPFAM" id="SSF52087">
    <property type="entry name" value="CRAL/TRIO domain"/>
    <property type="match status" value="1"/>
</dbReference>
<dbReference type="SMART" id="SM00516">
    <property type="entry name" value="SEC14"/>
    <property type="match status" value="1"/>
</dbReference>
<dbReference type="SUPFAM" id="SSF46938">
    <property type="entry name" value="CRAL/TRIO N-terminal domain"/>
    <property type="match status" value="1"/>
</dbReference>
<gene>
    <name evidence="3" type="ORF">OH76DRAFT_1399184</name>
</gene>
<evidence type="ECO:0000313" key="4">
    <source>
        <dbReference type="Proteomes" id="UP000256964"/>
    </source>
</evidence>
<dbReference type="OrthoDB" id="1434354at2759"/>
<dbReference type="STRING" id="139420.A0A371DL89"/>
<dbReference type="Pfam" id="PF00650">
    <property type="entry name" value="CRAL_TRIO"/>
    <property type="match status" value="1"/>
</dbReference>
<evidence type="ECO:0000313" key="3">
    <source>
        <dbReference type="EMBL" id="RDX53294.1"/>
    </source>
</evidence>
<feature type="compositionally biased region" description="Low complexity" evidence="1">
    <location>
        <begin position="325"/>
        <end position="344"/>
    </location>
</feature>
<dbReference type="Gene3D" id="3.40.525.10">
    <property type="entry name" value="CRAL-TRIO lipid binding domain"/>
    <property type="match status" value="1"/>
</dbReference>
<proteinExistence type="predicted"/>
<dbReference type="EMBL" id="KZ857387">
    <property type="protein sequence ID" value="RDX53294.1"/>
    <property type="molecule type" value="Genomic_DNA"/>
</dbReference>
<dbReference type="InterPro" id="IPR051026">
    <property type="entry name" value="PI/PC_transfer"/>
</dbReference>
<keyword evidence="4" id="KW-1185">Reference proteome</keyword>
<dbReference type="Gene3D" id="1.10.8.20">
    <property type="entry name" value="N-terminal domain of phosphatidylinositol transfer protein sec14p"/>
    <property type="match status" value="1"/>
</dbReference>
<dbReference type="InterPro" id="IPR001251">
    <property type="entry name" value="CRAL-TRIO_dom"/>
</dbReference>
<dbReference type="PROSITE" id="PS50191">
    <property type="entry name" value="CRAL_TRIO"/>
    <property type="match status" value="1"/>
</dbReference>
<dbReference type="CDD" id="cd00170">
    <property type="entry name" value="SEC14"/>
    <property type="match status" value="1"/>
</dbReference>
<dbReference type="AlphaFoldDB" id="A0A371DL89"/>
<organism evidence="3 4">
    <name type="scientific">Lentinus brumalis</name>
    <dbReference type="NCBI Taxonomy" id="2498619"/>
    <lineage>
        <taxon>Eukaryota</taxon>
        <taxon>Fungi</taxon>
        <taxon>Dikarya</taxon>
        <taxon>Basidiomycota</taxon>
        <taxon>Agaricomycotina</taxon>
        <taxon>Agaricomycetes</taxon>
        <taxon>Polyporales</taxon>
        <taxon>Polyporaceae</taxon>
        <taxon>Lentinus</taxon>
    </lineage>
</organism>
<accession>A0A371DL89</accession>
<dbReference type="InterPro" id="IPR011074">
    <property type="entry name" value="CRAL/TRIO_N_dom"/>
</dbReference>
<protein>
    <submittedName>
        <fullName evidence="3">CRAL/TRIO domain-containing protein</fullName>
    </submittedName>
</protein>
<dbReference type="InterPro" id="IPR036273">
    <property type="entry name" value="CRAL/TRIO_N_dom_sf"/>
</dbReference>
<dbReference type="PANTHER" id="PTHR45657">
    <property type="entry name" value="CRAL-TRIO DOMAIN-CONTAINING PROTEIN YKL091C-RELATED"/>
    <property type="match status" value="1"/>
</dbReference>
<dbReference type="Pfam" id="PF03765">
    <property type="entry name" value="CRAL_TRIO_N"/>
    <property type="match status" value="1"/>
</dbReference>
<name>A0A371DL89_9APHY</name>
<reference evidence="3 4" key="1">
    <citation type="journal article" date="2018" name="Biotechnol. Biofuels">
        <title>Integrative visual omics of the white-rot fungus Polyporus brumalis exposes the biotechnological potential of its oxidative enzymes for delignifying raw plant biomass.</title>
        <authorList>
            <person name="Miyauchi S."/>
            <person name="Rancon A."/>
            <person name="Drula E."/>
            <person name="Hage H."/>
            <person name="Chaduli D."/>
            <person name="Favel A."/>
            <person name="Grisel S."/>
            <person name="Henrissat B."/>
            <person name="Herpoel-Gimbert I."/>
            <person name="Ruiz-Duenas F.J."/>
            <person name="Chevret D."/>
            <person name="Hainaut M."/>
            <person name="Lin J."/>
            <person name="Wang M."/>
            <person name="Pangilinan J."/>
            <person name="Lipzen A."/>
            <person name="Lesage-Meessen L."/>
            <person name="Navarro D."/>
            <person name="Riley R."/>
            <person name="Grigoriev I.V."/>
            <person name="Zhou S."/>
            <person name="Raouche S."/>
            <person name="Rosso M.N."/>
        </authorList>
    </citation>
    <scope>NUCLEOTIDE SEQUENCE [LARGE SCALE GENOMIC DNA]</scope>
    <source>
        <strain evidence="3 4">BRFM 1820</strain>
    </source>
</reference>
<evidence type="ECO:0000256" key="1">
    <source>
        <dbReference type="SAM" id="MobiDB-lite"/>
    </source>
</evidence>